<dbReference type="STRING" id="1619048.UU49_C0006G0044"/>
<evidence type="ECO:0000256" key="1">
    <source>
        <dbReference type="SAM" id="MobiDB-lite"/>
    </source>
</evidence>
<comment type="caution">
    <text evidence="2">The sequence shown here is derived from an EMBL/GenBank/DDBJ whole genome shotgun (WGS) entry which is preliminary data.</text>
</comment>
<evidence type="ECO:0000313" key="2">
    <source>
        <dbReference type="EMBL" id="KKR99488.1"/>
    </source>
</evidence>
<accession>A0A0G0VF66</accession>
<dbReference type="AlphaFoldDB" id="A0A0G0VF66"/>
<proteinExistence type="predicted"/>
<name>A0A0G0VF66_9BACT</name>
<organism evidence="2 3">
    <name type="scientific">Candidatus Magasanikbacteria bacterium GW2011_GWC2_41_17</name>
    <dbReference type="NCBI Taxonomy" id="1619048"/>
    <lineage>
        <taxon>Bacteria</taxon>
        <taxon>Candidatus Magasanikiibacteriota</taxon>
    </lineage>
</organism>
<evidence type="ECO:0000313" key="3">
    <source>
        <dbReference type="Proteomes" id="UP000034108"/>
    </source>
</evidence>
<reference evidence="2 3" key="1">
    <citation type="journal article" date="2015" name="Nature">
        <title>rRNA introns, odd ribosomes, and small enigmatic genomes across a large radiation of phyla.</title>
        <authorList>
            <person name="Brown C.T."/>
            <person name="Hug L.A."/>
            <person name="Thomas B.C."/>
            <person name="Sharon I."/>
            <person name="Castelle C.J."/>
            <person name="Singh A."/>
            <person name="Wilkins M.J."/>
            <person name="Williams K.H."/>
            <person name="Banfield J.F."/>
        </authorList>
    </citation>
    <scope>NUCLEOTIDE SEQUENCE [LARGE SCALE GENOMIC DNA]</scope>
</reference>
<dbReference type="InterPro" id="IPR036388">
    <property type="entry name" value="WH-like_DNA-bd_sf"/>
</dbReference>
<dbReference type="Gene3D" id="1.10.10.10">
    <property type="entry name" value="Winged helix-like DNA-binding domain superfamily/Winged helix DNA-binding domain"/>
    <property type="match status" value="1"/>
</dbReference>
<dbReference type="EMBL" id="LCAV01000006">
    <property type="protein sequence ID" value="KKR99488.1"/>
    <property type="molecule type" value="Genomic_DNA"/>
</dbReference>
<feature type="region of interest" description="Disordered" evidence="1">
    <location>
        <begin position="1"/>
        <end position="20"/>
    </location>
</feature>
<gene>
    <name evidence="2" type="ORF">UU49_C0006G0044</name>
</gene>
<dbReference type="Proteomes" id="UP000034108">
    <property type="component" value="Unassembled WGS sequence"/>
</dbReference>
<sequence length="91" mass="10699">MKRTRKKMGNGKSTKVRDLKSDLSRNVSIVLGRALNPQEEKVVRMRYGIRATPDHKLASIGQDTDFIRHRLDEMEKRTHDFQQRNRNGHRS</sequence>
<protein>
    <submittedName>
        <fullName evidence="2">RNA polymerase sigma factor</fullName>
    </submittedName>
</protein>